<name>A0A3Q7H5L5_SOLLC</name>
<dbReference type="EnsemblPlants" id="Solyc07g014595.1.1">
    <property type="protein sequence ID" value="Solyc07g014595.1.1"/>
    <property type="gene ID" value="Solyc07g014595.1"/>
</dbReference>
<keyword evidence="4" id="KW-1185">Reference proteome</keyword>
<dbReference type="InterPro" id="IPR013103">
    <property type="entry name" value="RVT_2"/>
</dbReference>
<dbReference type="STRING" id="4081.A0A3Q7H5L5"/>
<dbReference type="Gramene" id="Solyc07g014595.1.1">
    <property type="protein sequence ID" value="Solyc07g014595.1.1"/>
    <property type="gene ID" value="Solyc07g014595.1"/>
</dbReference>
<dbReference type="PANTHER" id="PTHR11439">
    <property type="entry name" value="GAG-POL-RELATED RETROTRANSPOSON"/>
    <property type="match status" value="1"/>
</dbReference>
<evidence type="ECO:0000313" key="4">
    <source>
        <dbReference type="Proteomes" id="UP000004994"/>
    </source>
</evidence>
<dbReference type="InParanoid" id="A0A3Q7H5L5"/>
<feature type="compositionally biased region" description="Polar residues" evidence="1">
    <location>
        <begin position="15"/>
        <end position="24"/>
    </location>
</feature>
<sequence length="325" mass="36157">MHEQDRISSDESMKDQPQGTSSYKSRNGPGPQNSPSSGSHERNNSDACQICGKNNHTALKCFYRCDYSYQIGDELPQTLAATNLQNTDILYVESGESSHMTHNSDILANLKHYNGPDKIIIGNQSKLDVTHVGNTSRSGSNPSHVSELVLQLGKEFAMKNLGNLHFFLGVEVKYFDGCIHLSQSKYAAELVDKTKMTFAKAITIHLAQKHGLHEALGSLIEASFYKRIVGSLQYLTLTRSNITRVVNLSSQFIQNPNSAHLRGVKRILRYIKGTLYFGLRLISQSLCRLYGYSDADWGGCTTTRRSSTGYNIYLGANCISWTSKK</sequence>
<evidence type="ECO:0000313" key="3">
    <source>
        <dbReference type="EnsemblPlants" id="Solyc07g014595.1.1"/>
    </source>
</evidence>
<feature type="region of interest" description="Disordered" evidence="1">
    <location>
        <begin position="1"/>
        <end position="44"/>
    </location>
</feature>
<feature type="compositionally biased region" description="Basic and acidic residues" evidence="1">
    <location>
        <begin position="1"/>
        <end position="14"/>
    </location>
</feature>
<reference evidence="3" key="2">
    <citation type="submission" date="2019-01" db="UniProtKB">
        <authorList>
            <consortium name="EnsemblPlants"/>
        </authorList>
    </citation>
    <scope>IDENTIFICATION</scope>
    <source>
        <strain evidence="3">cv. Heinz 1706</strain>
    </source>
</reference>
<dbReference type="Pfam" id="PF07727">
    <property type="entry name" value="RVT_2"/>
    <property type="match status" value="1"/>
</dbReference>
<dbReference type="Proteomes" id="UP000004994">
    <property type="component" value="Chromosome 7"/>
</dbReference>
<feature type="compositionally biased region" description="Low complexity" evidence="1">
    <location>
        <begin position="25"/>
        <end position="38"/>
    </location>
</feature>
<evidence type="ECO:0000256" key="1">
    <source>
        <dbReference type="SAM" id="MobiDB-lite"/>
    </source>
</evidence>
<dbReference type="AlphaFoldDB" id="A0A3Q7H5L5"/>
<organism evidence="3">
    <name type="scientific">Solanum lycopersicum</name>
    <name type="common">Tomato</name>
    <name type="synonym">Lycopersicon esculentum</name>
    <dbReference type="NCBI Taxonomy" id="4081"/>
    <lineage>
        <taxon>Eukaryota</taxon>
        <taxon>Viridiplantae</taxon>
        <taxon>Streptophyta</taxon>
        <taxon>Embryophyta</taxon>
        <taxon>Tracheophyta</taxon>
        <taxon>Spermatophyta</taxon>
        <taxon>Magnoliopsida</taxon>
        <taxon>eudicotyledons</taxon>
        <taxon>Gunneridae</taxon>
        <taxon>Pentapetalae</taxon>
        <taxon>asterids</taxon>
        <taxon>lamiids</taxon>
        <taxon>Solanales</taxon>
        <taxon>Solanaceae</taxon>
        <taxon>Solanoideae</taxon>
        <taxon>Solaneae</taxon>
        <taxon>Solanum</taxon>
        <taxon>Solanum subgen. Lycopersicon</taxon>
    </lineage>
</organism>
<proteinExistence type="predicted"/>
<accession>A0A3Q7H5L5</accession>
<dbReference type="PANTHER" id="PTHR11439:SF463">
    <property type="entry name" value="REVERSE TRANSCRIPTASE TY1_COPIA-TYPE DOMAIN-CONTAINING PROTEIN"/>
    <property type="match status" value="1"/>
</dbReference>
<feature type="domain" description="Reverse transcriptase Ty1/copia-type" evidence="2">
    <location>
        <begin position="132"/>
        <end position="204"/>
    </location>
</feature>
<protein>
    <recommendedName>
        <fullName evidence="2">Reverse transcriptase Ty1/copia-type domain-containing protein</fullName>
    </recommendedName>
</protein>
<reference evidence="3" key="1">
    <citation type="journal article" date="2012" name="Nature">
        <title>The tomato genome sequence provides insights into fleshy fruit evolution.</title>
        <authorList>
            <consortium name="Tomato Genome Consortium"/>
        </authorList>
    </citation>
    <scope>NUCLEOTIDE SEQUENCE [LARGE SCALE GENOMIC DNA]</scope>
    <source>
        <strain evidence="3">cv. Heinz 1706</strain>
    </source>
</reference>
<evidence type="ECO:0000259" key="2">
    <source>
        <dbReference type="Pfam" id="PF07727"/>
    </source>
</evidence>